<feature type="active site" description="Proton donor/acceptor" evidence="7">
    <location>
        <position position="283"/>
    </location>
</feature>
<evidence type="ECO:0000256" key="4">
    <source>
        <dbReference type="ARBA" id="ARBA00022960"/>
    </source>
</evidence>
<dbReference type="GO" id="GO:0008360">
    <property type="term" value="P:regulation of cell shape"/>
    <property type="evidence" value="ECO:0007669"/>
    <property type="project" value="UniProtKB-UniRule"/>
</dbReference>
<dbReference type="GO" id="GO:0016740">
    <property type="term" value="F:transferase activity"/>
    <property type="evidence" value="ECO:0007669"/>
    <property type="project" value="UniProtKB-KW"/>
</dbReference>
<dbReference type="Gene3D" id="1.10.101.10">
    <property type="entry name" value="PGBD-like superfamily/PGBD"/>
    <property type="match status" value="1"/>
</dbReference>
<dbReference type="InterPro" id="IPR005490">
    <property type="entry name" value="LD_TPept_cat_dom"/>
</dbReference>
<comment type="pathway">
    <text evidence="1 7">Cell wall biogenesis; peptidoglycan biosynthesis.</text>
</comment>
<keyword evidence="6 7" id="KW-0961">Cell wall biogenesis/degradation</keyword>
<feature type="compositionally biased region" description="Polar residues" evidence="8">
    <location>
        <begin position="496"/>
        <end position="506"/>
    </location>
</feature>
<feature type="active site" description="Nucleophile" evidence="7">
    <location>
        <position position="299"/>
    </location>
</feature>
<comment type="similarity">
    <text evidence="2">Belongs to the YkuD family.</text>
</comment>
<dbReference type="Gene3D" id="2.40.440.10">
    <property type="entry name" value="L,D-transpeptidase catalytic domain-like"/>
    <property type="match status" value="1"/>
</dbReference>
<dbReference type="PROSITE" id="PS52029">
    <property type="entry name" value="LD_TPASE"/>
    <property type="match status" value="1"/>
</dbReference>
<dbReference type="UniPathway" id="UPA00219"/>
<feature type="domain" description="L,D-TPase catalytic" evidence="10">
    <location>
        <begin position="190"/>
        <end position="324"/>
    </location>
</feature>
<keyword evidence="4 7" id="KW-0133">Cell shape</keyword>
<evidence type="ECO:0000256" key="3">
    <source>
        <dbReference type="ARBA" id="ARBA00022679"/>
    </source>
</evidence>
<keyword evidence="5 7" id="KW-0573">Peptidoglycan synthesis</keyword>
<dbReference type="EMBL" id="FNAH01000006">
    <property type="protein sequence ID" value="SDE43880.1"/>
    <property type="molecule type" value="Genomic_DNA"/>
</dbReference>
<evidence type="ECO:0000256" key="1">
    <source>
        <dbReference type="ARBA" id="ARBA00004752"/>
    </source>
</evidence>
<evidence type="ECO:0000256" key="9">
    <source>
        <dbReference type="SAM" id="SignalP"/>
    </source>
</evidence>
<evidence type="ECO:0000313" key="12">
    <source>
        <dbReference type="Proteomes" id="UP000199344"/>
    </source>
</evidence>
<evidence type="ECO:0000256" key="2">
    <source>
        <dbReference type="ARBA" id="ARBA00005992"/>
    </source>
</evidence>
<dbReference type="RefSeq" id="WP_090523941.1">
    <property type="nucleotide sequence ID" value="NZ_FNAH01000006.1"/>
</dbReference>
<dbReference type="GO" id="GO:0018104">
    <property type="term" value="P:peptidoglycan-protein cross-linking"/>
    <property type="evidence" value="ECO:0007669"/>
    <property type="project" value="TreeGrafter"/>
</dbReference>
<dbReference type="InterPro" id="IPR036366">
    <property type="entry name" value="PGBDSf"/>
</dbReference>
<dbReference type="AlphaFoldDB" id="A0A1G7CYN1"/>
<keyword evidence="3" id="KW-0808">Transferase</keyword>
<proteinExistence type="inferred from homology"/>
<keyword evidence="12" id="KW-1185">Reference proteome</keyword>
<dbReference type="GO" id="GO:0071972">
    <property type="term" value="F:peptidoglycan L,D-transpeptidase activity"/>
    <property type="evidence" value="ECO:0007669"/>
    <property type="project" value="TreeGrafter"/>
</dbReference>
<dbReference type="InterPro" id="IPR038063">
    <property type="entry name" value="Transpep_catalytic_dom"/>
</dbReference>
<gene>
    <name evidence="11" type="ORF">SAMN05421538_106238</name>
</gene>
<dbReference type="PANTHER" id="PTHR30582">
    <property type="entry name" value="L,D-TRANSPEPTIDASE"/>
    <property type="match status" value="1"/>
</dbReference>
<dbReference type="OrthoDB" id="9787225at2"/>
<dbReference type="STRING" id="591205.SAMN05421538_106238"/>
<evidence type="ECO:0000256" key="5">
    <source>
        <dbReference type="ARBA" id="ARBA00022984"/>
    </source>
</evidence>
<sequence length="506" mass="51663">MTAAFRFALIPAFLLASLGAPAAAAPVTADAVESATYAGGTLPQGQAALTAKVQVLLDRAGVSPGVIDGIKGGMSRSAIAAFERRSGLPADGVMDARVWAALQTYAGEPIITDYTITAADETELTRYIPDDYLEKANMTTLGFTSVAEKLGERFHMDDDFIAVLNPGVPLVAGSRIKVVAPSKPLRAKLVRILIEKGTNRVAGFDATGHMVVNYPATIGSAATPSPSGTHKVRTVALNPEYTYNPAINFTQGENRSVLTLPPGPNGPVGTVWIALSKPTYGLHGTATPSRLFVNESYGCVRLTNWDAEELAHMVQPGITTVEFLEPGVTLADMFDESDAIRTATAAATEVAAPAAAGALSLASSTAPLRRPVGLSGTAAAVPEAATPAGVTDGVSAAAAAVTAPEPTATGAARMTPAPDGGLPSVAELGADGTPALTGSDPTQPGAGQQPPLDPLTAAVEEATSDAPDVDVTNPIVDREPQSPQPSDTPADPLPQATPQGGLTRQD</sequence>
<dbReference type="Pfam" id="PF01471">
    <property type="entry name" value="PG_binding_1"/>
    <property type="match status" value="1"/>
</dbReference>
<dbReference type="InterPro" id="IPR050979">
    <property type="entry name" value="LD-transpeptidase"/>
</dbReference>
<keyword evidence="9" id="KW-0732">Signal</keyword>
<evidence type="ECO:0000256" key="6">
    <source>
        <dbReference type="ARBA" id="ARBA00023316"/>
    </source>
</evidence>
<evidence type="ECO:0000259" key="10">
    <source>
        <dbReference type="PROSITE" id="PS52029"/>
    </source>
</evidence>
<dbReference type="SUPFAM" id="SSF47090">
    <property type="entry name" value="PGBD-like"/>
    <property type="match status" value="1"/>
</dbReference>
<feature type="region of interest" description="Disordered" evidence="8">
    <location>
        <begin position="407"/>
        <end position="506"/>
    </location>
</feature>
<evidence type="ECO:0000256" key="7">
    <source>
        <dbReference type="PROSITE-ProRule" id="PRU01373"/>
    </source>
</evidence>
<name>A0A1G7CYN1_9RHOB</name>
<dbReference type="GO" id="GO:0005576">
    <property type="term" value="C:extracellular region"/>
    <property type="evidence" value="ECO:0007669"/>
    <property type="project" value="TreeGrafter"/>
</dbReference>
<dbReference type="Pfam" id="PF03734">
    <property type="entry name" value="YkuD"/>
    <property type="match status" value="1"/>
</dbReference>
<dbReference type="PANTHER" id="PTHR30582:SF30">
    <property type="entry name" value="BLR4375 PROTEIN"/>
    <property type="match status" value="1"/>
</dbReference>
<evidence type="ECO:0000256" key="8">
    <source>
        <dbReference type="SAM" id="MobiDB-lite"/>
    </source>
</evidence>
<dbReference type="Proteomes" id="UP000199344">
    <property type="component" value="Unassembled WGS sequence"/>
</dbReference>
<feature type="chain" id="PRO_5011631980" evidence="9">
    <location>
        <begin position="25"/>
        <end position="506"/>
    </location>
</feature>
<dbReference type="GO" id="GO:0071555">
    <property type="term" value="P:cell wall organization"/>
    <property type="evidence" value="ECO:0007669"/>
    <property type="project" value="UniProtKB-UniRule"/>
</dbReference>
<dbReference type="SUPFAM" id="SSF141523">
    <property type="entry name" value="L,D-transpeptidase catalytic domain-like"/>
    <property type="match status" value="1"/>
</dbReference>
<evidence type="ECO:0000313" key="11">
    <source>
        <dbReference type="EMBL" id="SDE43880.1"/>
    </source>
</evidence>
<feature type="signal peptide" evidence="9">
    <location>
        <begin position="1"/>
        <end position="24"/>
    </location>
</feature>
<dbReference type="CDD" id="cd16913">
    <property type="entry name" value="YkuD_like"/>
    <property type="match status" value="1"/>
</dbReference>
<reference evidence="11 12" key="1">
    <citation type="submission" date="2016-10" db="EMBL/GenBank/DDBJ databases">
        <authorList>
            <person name="de Groot N.N."/>
        </authorList>
    </citation>
    <scope>NUCLEOTIDE SEQUENCE [LARGE SCALE GENOMIC DNA]</scope>
    <source>
        <strain evidence="11 12">DSM 22220</strain>
    </source>
</reference>
<accession>A0A1G7CYN1</accession>
<keyword evidence="11" id="KW-0449">Lipoprotein</keyword>
<dbReference type="InterPro" id="IPR036365">
    <property type="entry name" value="PGBD-like_sf"/>
</dbReference>
<protein>
    <submittedName>
        <fullName evidence="11">Lipoprotein-anchoring transpeptidase ErfK/SrfK</fullName>
    </submittedName>
</protein>
<organism evidence="11 12">
    <name type="scientific">Paracoccus isoporae</name>
    <dbReference type="NCBI Taxonomy" id="591205"/>
    <lineage>
        <taxon>Bacteria</taxon>
        <taxon>Pseudomonadati</taxon>
        <taxon>Pseudomonadota</taxon>
        <taxon>Alphaproteobacteria</taxon>
        <taxon>Rhodobacterales</taxon>
        <taxon>Paracoccaceae</taxon>
        <taxon>Paracoccus</taxon>
    </lineage>
</organism>
<dbReference type="InterPro" id="IPR002477">
    <property type="entry name" value="Peptidoglycan-bd-like"/>
</dbReference>